<accession>A0A3N2DAD2</accession>
<evidence type="ECO:0000313" key="2">
    <source>
        <dbReference type="EMBL" id="ROR96751.1"/>
    </source>
</evidence>
<dbReference type="AlphaFoldDB" id="A0A3N2DAD2"/>
<keyword evidence="2" id="KW-0560">Oxidoreductase</keyword>
<comment type="caution">
    <text evidence="2">The sequence shown here is derived from an EMBL/GenBank/DDBJ whole genome shotgun (WGS) entry which is preliminary data.</text>
</comment>
<dbReference type="OrthoDB" id="9798201at2"/>
<dbReference type="GO" id="GO:0051213">
    <property type="term" value="F:dioxygenase activity"/>
    <property type="evidence" value="ECO:0007669"/>
    <property type="project" value="UniProtKB-KW"/>
</dbReference>
<gene>
    <name evidence="2" type="ORF">EDD28_1342</name>
</gene>
<reference evidence="2 3" key="1">
    <citation type="submission" date="2018-11" db="EMBL/GenBank/DDBJ databases">
        <title>Sequencing the genomes of 1000 actinobacteria strains.</title>
        <authorList>
            <person name="Klenk H.-P."/>
        </authorList>
    </citation>
    <scope>NUCLEOTIDE SEQUENCE [LARGE SCALE GENOMIC DNA]</scope>
    <source>
        <strain evidence="2 3">DSM 13521</strain>
    </source>
</reference>
<dbReference type="EMBL" id="RKHQ01000001">
    <property type="protein sequence ID" value="ROR96751.1"/>
    <property type="molecule type" value="Genomic_DNA"/>
</dbReference>
<dbReference type="Pfam" id="PF00903">
    <property type="entry name" value="Glyoxalase"/>
    <property type="match status" value="1"/>
</dbReference>
<dbReference type="InterPro" id="IPR004360">
    <property type="entry name" value="Glyas_Fos-R_dOase_dom"/>
</dbReference>
<protein>
    <submittedName>
        <fullName evidence="2">Catechol 2,3-dioxygenase-like lactoylglutathione lyase family enzyme</fullName>
    </submittedName>
</protein>
<dbReference type="Proteomes" id="UP000275356">
    <property type="component" value="Unassembled WGS sequence"/>
</dbReference>
<proteinExistence type="predicted"/>
<dbReference type="RefSeq" id="WP_123738889.1">
    <property type="nucleotide sequence ID" value="NZ_RKHQ01000001.1"/>
</dbReference>
<keyword evidence="3" id="KW-1185">Reference proteome</keyword>
<keyword evidence="2" id="KW-0456">Lyase</keyword>
<organism evidence="2 3">
    <name type="scientific">Salana multivorans</name>
    <dbReference type="NCBI Taxonomy" id="120377"/>
    <lineage>
        <taxon>Bacteria</taxon>
        <taxon>Bacillati</taxon>
        <taxon>Actinomycetota</taxon>
        <taxon>Actinomycetes</taxon>
        <taxon>Micrococcales</taxon>
        <taxon>Beutenbergiaceae</taxon>
        <taxon>Salana</taxon>
    </lineage>
</organism>
<dbReference type="InterPro" id="IPR029068">
    <property type="entry name" value="Glyas_Bleomycin-R_OHBP_Dase"/>
</dbReference>
<feature type="domain" description="VOC" evidence="1">
    <location>
        <begin position="12"/>
        <end position="132"/>
    </location>
</feature>
<dbReference type="PANTHER" id="PTHR36503:SF1">
    <property type="entry name" value="BLR2520 PROTEIN"/>
    <property type="match status" value="1"/>
</dbReference>
<dbReference type="PROSITE" id="PS51819">
    <property type="entry name" value="VOC"/>
    <property type="match status" value="1"/>
</dbReference>
<keyword evidence="2" id="KW-0223">Dioxygenase</keyword>
<dbReference type="PANTHER" id="PTHR36503">
    <property type="entry name" value="BLR2520 PROTEIN"/>
    <property type="match status" value="1"/>
</dbReference>
<name>A0A3N2DAD2_9MICO</name>
<dbReference type="Gene3D" id="3.10.180.10">
    <property type="entry name" value="2,3-Dihydroxybiphenyl 1,2-Dioxygenase, domain 1"/>
    <property type="match status" value="1"/>
</dbReference>
<dbReference type="InterPro" id="IPR037523">
    <property type="entry name" value="VOC_core"/>
</dbReference>
<dbReference type="SUPFAM" id="SSF54593">
    <property type="entry name" value="Glyoxalase/Bleomycin resistance protein/Dihydroxybiphenyl dioxygenase"/>
    <property type="match status" value="1"/>
</dbReference>
<evidence type="ECO:0000259" key="1">
    <source>
        <dbReference type="PROSITE" id="PS51819"/>
    </source>
</evidence>
<dbReference type="GO" id="GO:0016829">
    <property type="term" value="F:lyase activity"/>
    <property type="evidence" value="ECO:0007669"/>
    <property type="project" value="UniProtKB-KW"/>
</dbReference>
<sequence>MTIDPGPLSRGVITQVTLVCDDLPEALHFYGELLGAEELYADDAWAVYRLAGLLVTLVSEREGGRMVAPTTPAAAPGARALVTVEVGDVDAVAEALTARGIVLLNGPVERPWGARTATFADPAGHLWEIAQEL</sequence>
<evidence type="ECO:0000313" key="3">
    <source>
        <dbReference type="Proteomes" id="UP000275356"/>
    </source>
</evidence>